<keyword evidence="10" id="KW-1185">Reference proteome</keyword>
<name>A0ABW1YVD2_9RHOB</name>
<dbReference type="SUPFAM" id="SSF161098">
    <property type="entry name" value="MetI-like"/>
    <property type="match status" value="1"/>
</dbReference>
<feature type="transmembrane region" description="Helical" evidence="7">
    <location>
        <begin position="20"/>
        <end position="37"/>
    </location>
</feature>
<evidence type="ECO:0000256" key="5">
    <source>
        <dbReference type="ARBA" id="ARBA00022989"/>
    </source>
</evidence>
<dbReference type="PROSITE" id="PS50928">
    <property type="entry name" value="ABC_TM1"/>
    <property type="match status" value="1"/>
</dbReference>
<keyword evidence="6 7" id="KW-0472">Membrane</keyword>
<feature type="transmembrane region" description="Helical" evidence="7">
    <location>
        <begin position="253"/>
        <end position="279"/>
    </location>
</feature>
<dbReference type="Pfam" id="PF19300">
    <property type="entry name" value="BPD_transp_1_N"/>
    <property type="match status" value="1"/>
</dbReference>
<evidence type="ECO:0000256" key="3">
    <source>
        <dbReference type="ARBA" id="ARBA00022475"/>
    </source>
</evidence>
<evidence type="ECO:0000313" key="9">
    <source>
        <dbReference type="EMBL" id="MFC6641127.1"/>
    </source>
</evidence>
<dbReference type="Pfam" id="PF00528">
    <property type="entry name" value="BPD_transp_1"/>
    <property type="match status" value="1"/>
</dbReference>
<keyword evidence="5 7" id="KW-1133">Transmembrane helix</keyword>
<keyword evidence="2 7" id="KW-0813">Transport</keyword>
<evidence type="ECO:0000256" key="4">
    <source>
        <dbReference type="ARBA" id="ARBA00022692"/>
    </source>
</evidence>
<dbReference type="Proteomes" id="UP001596403">
    <property type="component" value="Unassembled WGS sequence"/>
</dbReference>
<dbReference type="RefSeq" id="WP_386280851.1">
    <property type="nucleotide sequence ID" value="NZ_JBHSWA010000001.1"/>
</dbReference>
<evidence type="ECO:0000256" key="2">
    <source>
        <dbReference type="ARBA" id="ARBA00022448"/>
    </source>
</evidence>
<comment type="similarity">
    <text evidence="7">Belongs to the binding-protein-dependent transport system permease family.</text>
</comment>
<feature type="transmembrane region" description="Helical" evidence="7">
    <location>
        <begin position="156"/>
        <end position="175"/>
    </location>
</feature>
<evidence type="ECO:0000313" key="10">
    <source>
        <dbReference type="Proteomes" id="UP001596403"/>
    </source>
</evidence>
<dbReference type="Gene3D" id="1.10.3720.10">
    <property type="entry name" value="MetI-like"/>
    <property type="match status" value="1"/>
</dbReference>
<evidence type="ECO:0000256" key="1">
    <source>
        <dbReference type="ARBA" id="ARBA00004651"/>
    </source>
</evidence>
<comment type="subcellular location">
    <subcellularLocation>
        <location evidence="1 7">Cell membrane</location>
        <topology evidence="1 7">Multi-pass membrane protein</topology>
    </subcellularLocation>
</comment>
<comment type="caution">
    <text evidence="9">The sequence shown here is derived from an EMBL/GenBank/DDBJ whole genome shotgun (WGS) entry which is preliminary data.</text>
</comment>
<keyword evidence="3" id="KW-1003">Cell membrane</keyword>
<dbReference type="InterPro" id="IPR035906">
    <property type="entry name" value="MetI-like_sf"/>
</dbReference>
<feature type="domain" description="ABC transmembrane type-1" evidence="8">
    <location>
        <begin position="107"/>
        <end position="322"/>
    </location>
</feature>
<evidence type="ECO:0000256" key="6">
    <source>
        <dbReference type="ARBA" id="ARBA00023136"/>
    </source>
</evidence>
<dbReference type="PANTHER" id="PTHR43163">
    <property type="entry name" value="DIPEPTIDE TRANSPORT SYSTEM PERMEASE PROTEIN DPPB-RELATED"/>
    <property type="match status" value="1"/>
</dbReference>
<feature type="transmembrane region" description="Helical" evidence="7">
    <location>
        <begin position="111"/>
        <end position="135"/>
    </location>
</feature>
<feature type="transmembrane region" description="Helical" evidence="7">
    <location>
        <begin position="195"/>
        <end position="215"/>
    </location>
</feature>
<feature type="transmembrane region" description="Helical" evidence="7">
    <location>
        <begin position="299"/>
        <end position="322"/>
    </location>
</feature>
<evidence type="ECO:0000256" key="7">
    <source>
        <dbReference type="RuleBase" id="RU363032"/>
    </source>
</evidence>
<gene>
    <name evidence="9" type="ORF">ACFQAU_04560</name>
</gene>
<evidence type="ECO:0000259" key="8">
    <source>
        <dbReference type="PROSITE" id="PS50928"/>
    </source>
</evidence>
<organism evidence="9 10">
    <name type="scientific">Sulfitobacter profundi</name>
    <dbReference type="NCBI Taxonomy" id="2679961"/>
    <lineage>
        <taxon>Bacteria</taxon>
        <taxon>Pseudomonadati</taxon>
        <taxon>Pseudomonadota</taxon>
        <taxon>Alphaproteobacteria</taxon>
        <taxon>Rhodobacterales</taxon>
        <taxon>Roseobacteraceae</taxon>
        <taxon>Sulfitobacter</taxon>
    </lineage>
</organism>
<dbReference type="CDD" id="cd06261">
    <property type="entry name" value="TM_PBP2"/>
    <property type="match status" value="1"/>
</dbReference>
<sequence>MPDFYFHGEMMTRTLVIETLKRLLVIVVVITGTFLLIRSAPGDPAEFIAGEAASGDPAFIEQLRMQMGLDKPVIVQLGIYLRDVATLDFGMSYREGRPVLEIILERLPNTLILAGTAFVLALVLGTFAGFIAAVFRGTWIDRVISLGSVLFFSSPYYWVALLAIILFSAKLNWLPAGGTQTIGADYTGFRSALDYIHHLIMPATASALFTMAIYARLVRASMTDLANTLFVKAAHAKGMAPMRIWFRHVLRTSLLPITTMAGVQAGQLVAGTILTETVFAWPGIGRLMYDALIARDYNVVIGVFIMTSLIVIFANLVVDLLYRYVDPRTRAA</sequence>
<dbReference type="InterPro" id="IPR000515">
    <property type="entry name" value="MetI-like"/>
</dbReference>
<keyword evidence="4 7" id="KW-0812">Transmembrane</keyword>
<protein>
    <submittedName>
        <fullName evidence="9">ABC transporter permease</fullName>
    </submittedName>
</protein>
<reference evidence="10" key="1">
    <citation type="journal article" date="2019" name="Int. J. Syst. Evol. Microbiol.">
        <title>The Global Catalogue of Microorganisms (GCM) 10K type strain sequencing project: providing services to taxonomists for standard genome sequencing and annotation.</title>
        <authorList>
            <consortium name="The Broad Institute Genomics Platform"/>
            <consortium name="The Broad Institute Genome Sequencing Center for Infectious Disease"/>
            <person name="Wu L."/>
            <person name="Ma J."/>
        </authorList>
    </citation>
    <scope>NUCLEOTIDE SEQUENCE [LARGE SCALE GENOMIC DNA]</scope>
    <source>
        <strain evidence="10">NBRC 111368</strain>
    </source>
</reference>
<dbReference type="PANTHER" id="PTHR43163:SF9">
    <property type="entry name" value="ABC TRANSPORTER PERMEASE PROTEIN"/>
    <property type="match status" value="1"/>
</dbReference>
<dbReference type="InterPro" id="IPR045621">
    <property type="entry name" value="BPD_transp_1_N"/>
</dbReference>
<accession>A0ABW1YVD2</accession>
<dbReference type="EMBL" id="JBHSWA010000001">
    <property type="protein sequence ID" value="MFC6641127.1"/>
    <property type="molecule type" value="Genomic_DNA"/>
</dbReference>
<proteinExistence type="inferred from homology"/>